<feature type="region of interest" description="Disordered" evidence="1">
    <location>
        <begin position="138"/>
        <end position="158"/>
    </location>
</feature>
<dbReference type="RefSeq" id="WP_378593495.1">
    <property type="nucleotide sequence ID" value="NZ_JBHSKD010000027.1"/>
</dbReference>
<dbReference type="CDD" id="cd00525">
    <property type="entry name" value="AE_Prim_S_like"/>
    <property type="match status" value="1"/>
</dbReference>
<organism evidence="2 3">
    <name type="scientific">Nocardioides taihuensis</name>
    <dbReference type="NCBI Taxonomy" id="1835606"/>
    <lineage>
        <taxon>Bacteria</taxon>
        <taxon>Bacillati</taxon>
        <taxon>Actinomycetota</taxon>
        <taxon>Actinomycetes</taxon>
        <taxon>Propionibacteriales</taxon>
        <taxon>Nocardioidaceae</taxon>
        <taxon>Nocardioides</taxon>
    </lineage>
</organism>
<accession>A0ABW0BQH1</accession>
<name>A0ABW0BQH1_9ACTN</name>
<feature type="region of interest" description="Disordered" evidence="1">
    <location>
        <begin position="452"/>
        <end position="504"/>
    </location>
</feature>
<evidence type="ECO:0000256" key="1">
    <source>
        <dbReference type="SAM" id="MobiDB-lite"/>
    </source>
</evidence>
<gene>
    <name evidence="2" type="ORF">ACFPGP_22155</name>
</gene>
<protein>
    <recommendedName>
        <fullName evidence="4">MarR family transcriptional regulator</fullName>
    </recommendedName>
</protein>
<evidence type="ECO:0008006" key="4">
    <source>
        <dbReference type="Google" id="ProtNLM"/>
    </source>
</evidence>
<evidence type="ECO:0000313" key="3">
    <source>
        <dbReference type="Proteomes" id="UP001596087"/>
    </source>
</evidence>
<dbReference type="EMBL" id="JBHSKD010000027">
    <property type="protein sequence ID" value="MFC5179398.1"/>
    <property type="molecule type" value="Genomic_DNA"/>
</dbReference>
<dbReference type="Proteomes" id="UP001596087">
    <property type="component" value="Unassembled WGS sequence"/>
</dbReference>
<reference evidence="3" key="1">
    <citation type="journal article" date="2019" name="Int. J. Syst. Evol. Microbiol.">
        <title>The Global Catalogue of Microorganisms (GCM) 10K type strain sequencing project: providing services to taxonomists for standard genome sequencing and annotation.</title>
        <authorList>
            <consortium name="The Broad Institute Genomics Platform"/>
            <consortium name="The Broad Institute Genome Sequencing Center for Infectious Disease"/>
            <person name="Wu L."/>
            <person name="Ma J."/>
        </authorList>
    </citation>
    <scope>NUCLEOTIDE SEQUENCE [LARGE SCALE GENOMIC DNA]</scope>
    <source>
        <strain evidence="3">DFY41</strain>
    </source>
</reference>
<keyword evidence="3" id="KW-1185">Reference proteome</keyword>
<evidence type="ECO:0000313" key="2">
    <source>
        <dbReference type="EMBL" id="MFC5179398.1"/>
    </source>
</evidence>
<proteinExistence type="predicted"/>
<comment type="caution">
    <text evidence="2">The sequence shown here is derived from an EMBL/GenBank/DDBJ whole genome shotgun (WGS) entry which is preliminary data.</text>
</comment>
<sequence>MASDGPDAWELWAEEQERRAGEVVADPEIRLALSRTVGRGEARLLDPDNRVVGPPVSISEAVASGSAYFLAVRPGILAFDFDDHDAPAQAAHLYALLRLRGYAPVLVASGGRRRRHVYVRAGEEIGMEMRAAGITASQRRRDIRPPLSPHRSGSGVSRLLLPTDPDEAVARLMGRLPRRGASFWTVATLNRTMLRSNETMSDHLYGLAVAAVNAGWSVDEFLTVITCAELGIAQLLASRGDWDRERDRIERSIWPAAVEFVHENPARAVRSGMDRVARELVGLALSRPWPGRAGGSRFAVYLALVEVVRRSGRGDFDASVRELGEIAGVSSIETVRRALAHLEEVGLVKPVAQTHRPHERLWMSRTWRLATPPDDTAAVTVDLMETVYSLLGADAFRNHIALGLNRLLVLLQALVHPESDDRQLVELTGQSVRTVREALTDLAKAGLLDRVGGRWQPGATSPEVAAKGFGSSGRQQRQREQHQRERRARNIITGRPLDGGNGRK</sequence>